<evidence type="ECO:0000256" key="2">
    <source>
        <dbReference type="ARBA" id="ARBA00007953"/>
    </source>
</evidence>
<reference evidence="5" key="1">
    <citation type="submission" date="2025-08" db="UniProtKB">
        <authorList>
            <consortium name="Ensembl"/>
        </authorList>
    </citation>
    <scope>IDENTIFICATION</scope>
</reference>
<dbReference type="SUPFAM" id="SSF55120">
    <property type="entry name" value="Pseudouridine synthase"/>
    <property type="match status" value="1"/>
</dbReference>
<dbReference type="Ensembl" id="ENSPTET00000040549.1">
    <property type="protein sequence ID" value="ENSPTEP00000029134.1"/>
    <property type="gene ID" value="ENSPTEG00000028612.1"/>
</dbReference>
<keyword evidence="3" id="KW-0413">Isomerase</keyword>
<dbReference type="InterPro" id="IPR001656">
    <property type="entry name" value="PsdUridine_synth_TruD"/>
</dbReference>
<evidence type="ECO:0000256" key="3">
    <source>
        <dbReference type="ARBA" id="ARBA00023235"/>
    </source>
</evidence>
<dbReference type="InterPro" id="IPR011760">
    <property type="entry name" value="PsdUridine_synth_TruD_insert"/>
</dbReference>
<dbReference type="Proteomes" id="UP000694416">
    <property type="component" value="Unplaced"/>
</dbReference>
<dbReference type="Gene3D" id="3.30.2350.20">
    <property type="entry name" value="TruD, catalytic domain"/>
    <property type="match status" value="1"/>
</dbReference>
<dbReference type="InterPro" id="IPR020103">
    <property type="entry name" value="PsdUridine_synth_cat_dom_sf"/>
</dbReference>
<evidence type="ECO:0000313" key="6">
    <source>
        <dbReference type="Proteomes" id="UP000694416"/>
    </source>
</evidence>
<dbReference type="PIRSF" id="PIRSF037016">
    <property type="entry name" value="Pseudouridin_synth_euk_prd"/>
    <property type="match status" value="1"/>
</dbReference>
<dbReference type="Pfam" id="PF01142">
    <property type="entry name" value="TruD"/>
    <property type="match status" value="1"/>
</dbReference>
<dbReference type="GO" id="GO:0005634">
    <property type="term" value="C:nucleus"/>
    <property type="evidence" value="ECO:0007669"/>
    <property type="project" value="TreeGrafter"/>
</dbReference>
<protein>
    <recommendedName>
        <fullName evidence="4">TRUD domain-containing protein</fullName>
    </recommendedName>
</protein>
<name>A0A8C9HZ55_9PRIM</name>
<evidence type="ECO:0000259" key="4">
    <source>
        <dbReference type="PROSITE" id="PS50984"/>
    </source>
</evidence>
<feature type="domain" description="TRUD" evidence="4">
    <location>
        <begin position="330"/>
        <end position="608"/>
    </location>
</feature>
<evidence type="ECO:0000256" key="1">
    <source>
        <dbReference type="ARBA" id="ARBA00001166"/>
    </source>
</evidence>
<organism evidence="5 6">
    <name type="scientific">Piliocolobus tephrosceles</name>
    <name type="common">Ugandan red Colobus</name>
    <dbReference type="NCBI Taxonomy" id="591936"/>
    <lineage>
        <taxon>Eukaryota</taxon>
        <taxon>Metazoa</taxon>
        <taxon>Chordata</taxon>
        <taxon>Craniata</taxon>
        <taxon>Vertebrata</taxon>
        <taxon>Euteleostomi</taxon>
        <taxon>Mammalia</taxon>
        <taxon>Eutheria</taxon>
        <taxon>Euarchontoglires</taxon>
        <taxon>Primates</taxon>
        <taxon>Haplorrhini</taxon>
        <taxon>Catarrhini</taxon>
        <taxon>Cercopithecidae</taxon>
        <taxon>Colobinae</taxon>
        <taxon>Piliocolobus</taxon>
    </lineage>
</organism>
<dbReference type="InterPro" id="IPR042214">
    <property type="entry name" value="TruD_catalytic"/>
</dbReference>
<accession>A0A8C9HZ55</accession>
<dbReference type="GO" id="GO:0003723">
    <property type="term" value="F:RNA binding"/>
    <property type="evidence" value="ECO:0007669"/>
    <property type="project" value="InterPro"/>
</dbReference>
<dbReference type="PANTHER" id="PTHR13326:SF21">
    <property type="entry name" value="PSEUDOURIDYLATE SYNTHASE PUS7L"/>
    <property type="match status" value="1"/>
</dbReference>
<dbReference type="PROSITE" id="PS50984">
    <property type="entry name" value="TRUD"/>
    <property type="match status" value="1"/>
</dbReference>
<dbReference type="GO" id="GO:0009982">
    <property type="term" value="F:pseudouridine synthase activity"/>
    <property type="evidence" value="ECO:0007669"/>
    <property type="project" value="InterPro"/>
</dbReference>
<dbReference type="GO" id="GO:0001522">
    <property type="term" value="P:pseudouridine synthesis"/>
    <property type="evidence" value="ECO:0007669"/>
    <property type="project" value="InterPro"/>
</dbReference>
<sequence>MFFGKIRTLSLLSNSKHTLSFVKNNCFISSNSYFFFSSGYLLEQDVGIENFLYDFTVGNKKEKDIVDNVNKDLHCIFKYKCEDFHVYEIENNKNVLNLEYIKKQIILEAGSAVDICFNDNVTEFQHDKNISSDHITISDNIKNNSNKDDDKKNFINTTINSISKQINNTDEILMKKKNFKKSFEEKKVVIPNCDSINIDQSVYKDVHEQKEWVKFILYKLNTDTQEAIREISKVSDISIKDFYYSGFKDKRSVSTQIVCTHVNNLSKLISVRNYYLNKVKKKILICNIKKINKKIELGEHSGNRFTVVLRHVENNEDYLRTRLYNIKKYGFINYFGMQRFGIYQNTFNKGKALMSRDYKEYIKYVLDPLIFEKRFFYSNVIKNNVTSYLKDACNIYHKKNATFAFRYFTCKINKLFRDNNILPSNELNDEKKIKKYLYSYMTNSEYEAYILLHNLFLYEKNSRVGICKNNNELHDKGNCIFDLSDNDDVLHNNISIEKHKYIYDNKIRTYKFNTDDKHKDMDVHTEKEANYNNTYNQNKKHFYTNEKKCVKGISMETRRFHMHSYNAKIFNMLTSYRLSNFGMTIGYGDYIFNKDLYTEKKKKKKKNK</sequence>
<dbReference type="AlphaFoldDB" id="A0A8C9HZ55"/>
<keyword evidence="6" id="KW-1185">Reference proteome</keyword>
<reference evidence="5" key="2">
    <citation type="submission" date="2025-09" db="UniProtKB">
        <authorList>
            <consortium name="Ensembl"/>
        </authorList>
    </citation>
    <scope>IDENTIFICATION</scope>
</reference>
<comment type="catalytic activity">
    <reaction evidence="1">
        <text>a uridine in mRNA = a pseudouridine in mRNA</text>
        <dbReference type="Rhea" id="RHEA:56644"/>
        <dbReference type="Rhea" id="RHEA-COMP:14658"/>
        <dbReference type="Rhea" id="RHEA-COMP:14659"/>
        <dbReference type="ChEBI" id="CHEBI:65314"/>
        <dbReference type="ChEBI" id="CHEBI:65315"/>
    </reaction>
</comment>
<proteinExistence type="inferred from homology"/>
<evidence type="ECO:0000313" key="5">
    <source>
        <dbReference type="Ensembl" id="ENSPTEP00000029134.1"/>
    </source>
</evidence>
<dbReference type="PANTHER" id="PTHR13326">
    <property type="entry name" value="TRNA PSEUDOURIDINE SYNTHASE D"/>
    <property type="match status" value="1"/>
</dbReference>
<comment type="similarity">
    <text evidence="2">Belongs to the pseudouridine synthase TruD family.</text>
</comment>